<keyword evidence="1" id="KW-0472">Membrane</keyword>
<reference evidence="2 3" key="1">
    <citation type="journal article" date="2018" name="Mol. Plant">
        <title>The genome of Artemisia annua provides insight into the evolution of Asteraceae family and artemisinin biosynthesis.</title>
        <authorList>
            <person name="Shen Q."/>
            <person name="Zhang L."/>
            <person name="Liao Z."/>
            <person name="Wang S."/>
            <person name="Yan T."/>
            <person name="Shi P."/>
            <person name="Liu M."/>
            <person name="Fu X."/>
            <person name="Pan Q."/>
            <person name="Wang Y."/>
            <person name="Lv Z."/>
            <person name="Lu X."/>
            <person name="Zhang F."/>
            <person name="Jiang W."/>
            <person name="Ma Y."/>
            <person name="Chen M."/>
            <person name="Hao X."/>
            <person name="Li L."/>
            <person name="Tang Y."/>
            <person name="Lv G."/>
            <person name="Zhou Y."/>
            <person name="Sun X."/>
            <person name="Brodelius P.E."/>
            <person name="Rose J.K.C."/>
            <person name="Tang K."/>
        </authorList>
    </citation>
    <scope>NUCLEOTIDE SEQUENCE [LARGE SCALE GENOMIC DNA]</scope>
    <source>
        <strain evidence="3">cv. Huhao1</strain>
        <tissue evidence="2">Leaf</tissue>
    </source>
</reference>
<dbReference type="EMBL" id="PKPP01002566">
    <property type="protein sequence ID" value="PWA74449.1"/>
    <property type="molecule type" value="Genomic_DNA"/>
</dbReference>
<keyword evidence="2" id="KW-0808">Transferase</keyword>
<comment type="caution">
    <text evidence="2">The sequence shown here is derived from an EMBL/GenBank/DDBJ whole genome shotgun (WGS) entry which is preliminary data.</text>
</comment>
<dbReference type="OrthoDB" id="1727778at2759"/>
<evidence type="ECO:0000256" key="1">
    <source>
        <dbReference type="SAM" id="Phobius"/>
    </source>
</evidence>
<dbReference type="GO" id="GO:0016787">
    <property type="term" value="F:hydrolase activity"/>
    <property type="evidence" value="ECO:0007669"/>
    <property type="project" value="UniProtKB-KW"/>
</dbReference>
<dbReference type="Proteomes" id="UP000245207">
    <property type="component" value="Unassembled WGS sequence"/>
</dbReference>
<feature type="transmembrane region" description="Helical" evidence="1">
    <location>
        <begin position="20"/>
        <end position="37"/>
    </location>
</feature>
<keyword evidence="1" id="KW-0812">Transmembrane</keyword>
<dbReference type="STRING" id="35608.A0A2U1NLS0"/>
<accession>A0A2U1NLS0</accession>
<keyword evidence="2" id="KW-0378">Hydrolase</keyword>
<protein>
    <submittedName>
        <fullName evidence="2">Uridine kinase-like, CYTH-like domain, P-loop containing nucleoside triphosphate hydrolase</fullName>
    </submittedName>
</protein>
<evidence type="ECO:0000313" key="2">
    <source>
        <dbReference type="EMBL" id="PWA74449.1"/>
    </source>
</evidence>
<proteinExistence type="predicted"/>
<keyword evidence="2" id="KW-0418">Kinase</keyword>
<evidence type="ECO:0000313" key="3">
    <source>
        <dbReference type="Proteomes" id="UP000245207"/>
    </source>
</evidence>
<sequence length="120" mass="13848">MGAQPISVSGLPTIATSQQLLLSFLMICVYSMYKAIIEPSLKTTHIRILNKLNPFTVFQIPDNFFKDLSCSDQVMFVMSKEHIKTLKETFDIYLLPPGEHPRTCQSYLRIKPQDWILNIR</sequence>
<keyword evidence="1" id="KW-1133">Transmembrane helix</keyword>
<dbReference type="AlphaFoldDB" id="A0A2U1NLS0"/>
<dbReference type="GO" id="GO:0016301">
    <property type="term" value="F:kinase activity"/>
    <property type="evidence" value="ECO:0007669"/>
    <property type="project" value="UniProtKB-KW"/>
</dbReference>
<keyword evidence="3" id="KW-1185">Reference proteome</keyword>
<gene>
    <name evidence="2" type="ORF">CTI12_AA251980</name>
</gene>
<name>A0A2U1NLS0_ARTAN</name>
<organism evidence="2 3">
    <name type="scientific">Artemisia annua</name>
    <name type="common">Sweet wormwood</name>
    <dbReference type="NCBI Taxonomy" id="35608"/>
    <lineage>
        <taxon>Eukaryota</taxon>
        <taxon>Viridiplantae</taxon>
        <taxon>Streptophyta</taxon>
        <taxon>Embryophyta</taxon>
        <taxon>Tracheophyta</taxon>
        <taxon>Spermatophyta</taxon>
        <taxon>Magnoliopsida</taxon>
        <taxon>eudicotyledons</taxon>
        <taxon>Gunneridae</taxon>
        <taxon>Pentapetalae</taxon>
        <taxon>asterids</taxon>
        <taxon>campanulids</taxon>
        <taxon>Asterales</taxon>
        <taxon>Asteraceae</taxon>
        <taxon>Asteroideae</taxon>
        <taxon>Anthemideae</taxon>
        <taxon>Artemisiinae</taxon>
        <taxon>Artemisia</taxon>
    </lineage>
</organism>